<dbReference type="Gene3D" id="1.10.530.10">
    <property type="match status" value="1"/>
</dbReference>
<gene>
    <name evidence="2" type="ORF">DK843_06650</name>
</gene>
<reference evidence="2 3" key="1">
    <citation type="submission" date="2018-05" db="EMBL/GenBank/DDBJ databases">
        <title>Genome sequencing, assembly and analysis of the novel insecticidal bacterium, Chromobacterium phragmitis.</title>
        <authorList>
            <person name="Sparks M.E."/>
            <person name="Blackburn M.B."/>
            <person name="Gundersen-Rindal D.E."/>
        </authorList>
    </citation>
    <scope>NUCLEOTIDE SEQUENCE [LARGE SCALE GENOMIC DNA]</scope>
    <source>
        <strain evidence="2">IIBBL 274-1</strain>
    </source>
</reference>
<feature type="region of interest" description="Disordered" evidence="1">
    <location>
        <begin position="1"/>
        <end position="30"/>
    </location>
</feature>
<feature type="compositionally biased region" description="Polar residues" evidence="1">
    <location>
        <begin position="1"/>
        <end position="12"/>
    </location>
</feature>
<feature type="compositionally biased region" description="Polar residues" evidence="1">
    <location>
        <begin position="21"/>
        <end position="30"/>
    </location>
</feature>
<dbReference type="InterPro" id="IPR023346">
    <property type="entry name" value="Lysozyme-like_dom_sf"/>
</dbReference>
<accession>A0A344UFF7</accession>
<dbReference type="SUPFAM" id="SSF53955">
    <property type="entry name" value="Lysozyme-like"/>
    <property type="match status" value="1"/>
</dbReference>
<protein>
    <submittedName>
        <fullName evidence="2">Paar repeat-containing protein</fullName>
    </submittedName>
</protein>
<dbReference type="EMBL" id="CP029554">
    <property type="protein sequence ID" value="AXE34005.1"/>
    <property type="molecule type" value="Genomic_DNA"/>
</dbReference>
<name>A0A344UFF7_9NEIS</name>
<evidence type="ECO:0000313" key="2">
    <source>
        <dbReference type="EMBL" id="AXE34005.1"/>
    </source>
</evidence>
<dbReference type="AlphaFoldDB" id="A0A344UFF7"/>
<organism evidence="2 3">
    <name type="scientific">Chromobacterium phragmitis</name>
    <dbReference type="NCBI Taxonomy" id="2202141"/>
    <lineage>
        <taxon>Bacteria</taxon>
        <taxon>Pseudomonadati</taxon>
        <taxon>Pseudomonadota</taxon>
        <taxon>Betaproteobacteria</taxon>
        <taxon>Neisseriales</taxon>
        <taxon>Chromobacteriaceae</taxon>
        <taxon>Chromobacterium</taxon>
    </lineage>
</organism>
<dbReference type="RefSeq" id="WP_114072857.1">
    <property type="nucleotide sequence ID" value="NZ_CP029554.1"/>
</dbReference>
<evidence type="ECO:0000313" key="3">
    <source>
        <dbReference type="Proteomes" id="UP000252038"/>
    </source>
</evidence>
<dbReference type="KEGG" id="chrb:DK843_06650"/>
<evidence type="ECO:0000256" key="1">
    <source>
        <dbReference type="SAM" id="MobiDB-lite"/>
    </source>
</evidence>
<sequence length="204" mass="21847">MTDTTAHVSETGTPLVKVAEKTTTPASDSSAKVVQVDKKAIRKAQNEAYLSKPNVKAFLDTIADCEGGDYDFMYGAVKGKKNDKWRIKDYSTHPGAGAGGKTTAAGRYQINKANWTENGIKKMGLSDFSPHTQDLIAVEGLRQAKAIEAVVDGDMTVAIGKAAKTWNSMPVGKGAGNRVAGQHYFKYEEVVSMFKGHGGTVSKE</sequence>
<proteinExistence type="predicted"/>
<dbReference type="Proteomes" id="UP000252038">
    <property type="component" value="Chromosome"/>
</dbReference>